<dbReference type="NCBIfam" id="TIGR00724">
    <property type="entry name" value="urea_amlyse_rel"/>
    <property type="match status" value="1"/>
</dbReference>
<accession>A0A2C6WPI0</accession>
<evidence type="ECO:0000313" key="7">
    <source>
        <dbReference type="Proteomes" id="UP000223828"/>
    </source>
</evidence>
<evidence type="ECO:0000313" key="5">
    <source>
        <dbReference type="EMBL" id="PHK49704.1"/>
    </source>
</evidence>
<dbReference type="Pfam" id="PF02626">
    <property type="entry name" value="CT_A_B"/>
    <property type="match status" value="1"/>
</dbReference>
<organism evidence="5 7">
    <name type="scientific">Staphylococcus edaphicus</name>
    <dbReference type="NCBI Taxonomy" id="1955013"/>
    <lineage>
        <taxon>Bacteria</taxon>
        <taxon>Bacillati</taxon>
        <taxon>Bacillota</taxon>
        <taxon>Bacilli</taxon>
        <taxon>Bacillales</taxon>
        <taxon>Staphylococcaceae</taxon>
        <taxon>Staphylococcus</taxon>
    </lineage>
</organism>
<dbReference type="AlphaFoldDB" id="A0A2C6WPI0"/>
<gene>
    <name evidence="5" type="ORF">BTJ66_06425</name>
    <name evidence="6" type="ORF">MNY58_06530</name>
</gene>
<sequence length="333" mass="36481">MSIKILTSGLFSTIQDKGRIGYQNQGFSTAGALDNYAMRLAQTLIDNEGPTIEITIIGPSIQFLADNSFVITGARFNATINDEPISHQTVIKAQKGDILKLSTAVQGARGYVAFGKPIDVPLIANSYATHTRSQIGGFKGRALKKGDVITCRQNNDYLSHLGISASIDKSDQETIHIIEGPQIEQFSDEVRETLTSTTFKISEKSDRMGFRLQGENVAPTETADIISEPVALGSIQVPNDGNPIILLNDKQTVGGYTKIATVCVVDLPKLVQKKPNESINFQWITVEEAVKMLEQREQDFAAKQLSIKKNPVFEIKALRVTSSRINRLLKGES</sequence>
<dbReference type="InterPro" id="IPR029000">
    <property type="entry name" value="Cyclophilin-like_dom_sf"/>
</dbReference>
<dbReference type="SMART" id="SM00797">
    <property type="entry name" value="AHS2"/>
    <property type="match status" value="1"/>
</dbReference>
<dbReference type="EMBL" id="MRZN01000008">
    <property type="protein sequence ID" value="PHK49704.1"/>
    <property type="molecule type" value="Genomic_DNA"/>
</dbReference>
<dbReference type="GO" id="GO:0005524">
    <property type="term" value="F:ATP binding"/>
    <property type="evidence" value="ECO:0007669"/>
    <property type="project" value="UniProtKB-KW"/>
</dbReference>
<evidence type="ECO:0000259" key="4">
    <source>
        <dbReference type="SMART" id="SM00797"/>
    </source>
</evidence>
<reference evidence="6" key="4">
    <citation type="submission" date="2022-03" db="EMBL/GenBank/DDBJ databases">
        <title>Complete Genome Sequence of Staphylococcus edaphicus strain CCM 8731.</title>
        <authorList>
            <person name="Rimmer C.O."/>
            <person name="Thomas J.C."/>
        </authorList>
    </citation>
    <scope>NUCLEOTIDE SEQUENCE</scope>
    <source>
        <strain evidence="6">CCM 8731</strain>
    </source>
</reference>
<dbReference type="Proteomes" id="UP000223828">
    <property type="component" value="Unassembled WGS sequence"/>
</dbReference>
<evidence type="ECO:0000313" key="8">
    <source>
        <dbReference type="Proteomes" id="UP001056588"/>
    </source>
</evidence>
<reference evidence="5" key="3">
    <citation type="submission" date="2017-10" db="EMBL/GenBank/DDBJ databases">
        <authorList>
            <person name="Vrbovska V."/>
            <person name="Kovarovic V."/>
            <person name="Indrakova A."/>
        </authorList>
    </citation>
    <scope>NUCLEOTIDE SEQUENCE</scope>
    <source>
        <strain evidence="5">CCM 8730</strain>
    </source>
</reference>
<reference evidence="5" key="1">
    <citation type="journal article" date="2017" name="Appl. Environ. Microbiol.">
        <title>Staphylococcus edaphicus sp. nov., isolated in Antarctica, harbours mecC gene and genomic islands with suspected role in adaptation to extreme environment.</title>
        <authorList>
            <person name="Pantucek R."/>
            <person name="Sedlacek I."/>
            <person name="Indrakova A."/>
            <person name="Vrbovska V."/>
            <person name="Maslanova I."/>
            <person name="Kovarovic V."/>
            <person name="Svec P."/>
            <person name="Kralova S."/>
            <person name="Kristofova L."/>
            <person name="Keklakova J."/>
            <person name="Petras P."/>
            <person name="Doskar J."/>
        </authorList>
    </citation>
    <scope>NUCLEOTIDE SEQUENCE</scope>
    <source>
        <strain evidence="5">CCM 8730</strain>
    </source>
</reference>
<dbReference type="Gene3D" id="2.40.100.10">
    <property type="entry name" value="Cyclophilin-like"/>
    <property type="match status" value="1"/>
</dbReference>
<dbReference type="GO" id="GO:0016787">
    <property type="term" value="F:hydrolase activity"/>
    <property type="evidence" value="ECO:0007669"/>
    <property type="project" value="UniProtKB-KW"/>
</dbReference>
<dbReference type="InterPro" id="IPR003778">
    <property type="entry name" value="CT_A_B"/>
</dbReference>
<keyword evidence="3" id="KW-0067">ATP-binding</keyword>
<dbReference type="Proteomes" id="UP001056588">
    <property type="component" value="Chromosome"/>
</dbReference>
<reference evidence="7" key="2">
    <citation type="submission" date="2017-10" db="EMBL/GenBank/DDBJ databases">
        <title>Staphylococcus edaphicus sp. nov., isolated in Antarctica, harbouring mecC gene and genomic islands essential in adaptation to extreme environment.</title>
        <authorList>
            <person name="Pantucek R."/>
            <person name="Sedlacek I."/>
            <person name="Indrakova A."/>
            <person name="Vrbovska V."/>
            <person name="Maslanova I."/>
            <person name="Kovarovic V."/>
            <person name="Svec P."/>
            <person name="Kralova S."/>
            <person name="Kristofova L."/>
            <person name="Keklakova J."/>
            <person name="Petras P."/>
            <person name="Doskar J."/>
        </authorList>
    </citation>
    <scope>NUCLEOTIDE SEQUENCE [LARGE SCALE GENOMIC DNA]</scope>
    <source>
        <strain evidence="7">CCM 5085</strain>
    </source>
</reference>
<protein>
    <submittedName>
        <fullName evidence="5">Allophanate hydrolase</fullName>
    </submittedName>
    <submittedName>
        <fullName evidence="6">Biotin-dependent carboxyltransferase family protein</fullName>
    </submittedName>
</protein>
<keyword evidence="1" id="KW-0547">Nucleotide-binding</keyword>
<evidence type="ECO:0000256" key="2">
    <source>
        <dbReference type="ARBA" id="ARBA00022801"/>
    </source>
</evidence>
<evidence type="ECO:0000313" key="6">
    <source>
        <dbReference type="EMBL" id="UQW82700.1"/>
    </source>
</evidence>
<proteinExistence type="predicted"/>
<dbReference type="OrthoDB" id="9782422at2"/>
<evidence type="ECO:0000256" key="1">
    <source>
        <dbReference type="ARBA" id="ARBA00022741"/>
    </source>
</evidence>
<dbReference type="InterPro" id="IPR052708">
    <property type="entry name" value="PxpC"/>
</dbReference>
<name>A0A2C6WPI0_9STAP</name>
<keyword evidence="2 5" id="KW-0378">Hydrolase</keyword>
<dbReference type="EMBL" id="CP093217">
    <property type="protein sequence ID" value="UQW82700.1"/>
    <property type="molecule type" value="Genomic_DNA"/>
</dbReference>
<dbReference type="RefSeq" id="WP_099090146.1">
    <property type="nucleotide sequence ID" value="NZ_CP093217.1"/>
</dbReference>
<keyword evidence="8" id="KW-1185">Reference proteome</keyword>
<feature type="domain" description="Carboxyltransferase" evidence="4">
    <location>
        <begin position="24"/>
        <end position="299"/>
    </location>
</feature>
<dbReference type="PANTHER" id="PTHR43309:SF5">
    <property type="entry name" value="5-OXOPROLINASE SUBUNIT C"/>
    <property type="match status" value="1"/>
</dbReference>
<evidence type="ECO:0000256" key="3">
    <source>
        <dbReference type="ARBA" id="ARBA00022840"/>
    </source>
</evidence>
<dbReference type="PANTHER" id="PTHR43309">
    <property type="entry name" value="5-OXOPROLINASE SUBUNIT C"/>
    <property type="match status" value="1"/>
</dbReference>